<dbReference type="EMBL" id="WKQE01000002">
    <property type="protein sequence ID" value="MSC79686.1"/>
    <property type="molecule type" value="Genomic_DNA"/>
</dbReference>
<name>A0A6L5TDM9_9FIRM</name>
<sequence>MKLKETRILDAAGARYACIANDYCTRCDCEEYDHILADADTSSRKPGGITVDDLARIAEAIKAVSETDDDVPAIAFALSRRTMSHFEQV</sequence>
<gene>
    <name evidence="1" type="ORF">GKD85_02425</name>
</gene>
<proteinExistence type="predicted"/>
<comment type="caution">
    <text evidence="1">The sequence shown here is derived from an EMBL/GenBank/DDBJ whole genome shotgun (WGS) entry which is preliminary data.</text>
</comment>
<evidence type="ECO:0000313" key="2">
    <source>
        <dbReference type="Proteomes" id="UP000477010"/>
    </source>
</evidence>
<dbReference type="RefSeq" id="WP_154252008.1">
    <property type="nucleotide sequence ID" value="NZ_WKPZ01000004.1"/>
</dbReference>
<evidence type="ECO:0000313" key="1">
    <source>
        <dbReference type="EMBL" id="MSC79686.1"/>
    </source>
</evidence>
<reference evidence="1 2" key="1">
    <citation type="journal article" date="2019" name="Nat. Med.">
        <title>A library of human gut bacterial isolates paired with longitudinal multiomics data enables mechanistic microbiome research.</title>
        <authorList>
            <person name="Poyet M."/>
            <person name="Groussin M."/>
            <person name="Gibbons S.M."/>
            <person name="Avila-Pacheco J."/>
            <person name="Jiang X."/>
            <person name="Kearney S.M."/>
            <person name="Perrotta A.R."/>
            <person name="Berdy B."/>
            <person name="Zhao S."/>
            <person name="Lieberman T.D."/>
            <person name="Swanson P.K."/>
            <person name="Smith M."/>
            <person name="Roesemann S."/>
            <person name="Alexander J.E."/>
            <person name="Rich S.A."/>
            <person name="Livny J."/>
            <person name="Vlamakis H."/>
            <person name="Clish C."/>
            <person name="Bullock K."/>
            <person name="Deik A."/>
            <person name="Scott J."/>
            <person name="Pierce K.A."/>
            <person name="Xavier R.J."/>
            <person name="Alm E.J."/>
        </authorList>
    </citation>
    <scope>NUCLEOTIDE SEQUENCE [LARGE SCALE GENOMIC DNA]</scope>
    <source>
        <strain evidence="1 2">BIOML-B9</strain>
    </source>
</reference>
<dbReference type="AlphaFoldDB" id="A0A6L5TDM9"/>
<dbReference type="Proteomes" id="UP000477010">
    <property type="component" value="Unassembled WGS sequence"/>
</dbReference>
<protein>
    <submittedName>
        <fullName evidence="1">Uncharacterized protein</fullName>
    </submittedName>
</protein>
<accession>A0A6L5TDM9</accession>
<organism evidence="1 2">
    <name type="scientific">Faecalibacterium prausnitzii</name>
    <dbReference type="NCBI Taxonomy" id="853"/>
    <lineage>
        <taxon>Bacteria</taxon>
        <taxon>Bacillati</taxon>
        <taxon>Bacillota</taxon>
        <taxon>Clostridia</taxon>
        <taxon>Eubacteriales</taxon>
        <taxon>Oscillospiraceae</taxon>
        <taxon>Faecalibacterium</taxon>
    </lineage>
</organism>